<dbReference type="PANTHER" id="PTHR11733:SF167">
    <property type="entry name" value="FI17812P1-RELATED"/>
    <property type="match status" value="1"/>
</dbReference>
<feature type="compositionally biased region" description="Polar residues" evidence="1">
    <location>
        <begin position="330"/>
        <end position="339"/>
    </location>
</feature>
<dbReference type="Proteomes" id="UP000821866">
    <property type="component" value="Chromosome 9"/>
</dbReference>
<feature type="region of interest" description="Disordered" evidence="1">
    <location>
        <begin position="157"/>
        <end position="211"/>
    </location>
</feature>
<proteinExistence type="predicted"/>
<feature type="compositionally biased region" description="Polar residues" evidence="1">
    <location>
        <begin position="268"/>
        <end position="293"/>
    </location>
</feature>
<dbReference type="PANTHER" id="PTHR11733">
    <property type="entry name" value="ZINC METALLOPROTEASE FAMILY M13 NEPRILYSIN-RELATED"/>
    <property type="match status" value="1"/>
</dbReference>
<feature type="region of interest" description="Disordered" evidence="1">
    <location>
        <begin position="230"/>
        <end position="371"/>
    </location>
</feature>
<accession>A0A9J6D4T5</accession>
<protein>
    <submittedName>
        <fullName evidence="2">Uncharacterized protein</fullName>
    </submittedName>
</protein>
<dbReference type="AlphaFoldDB" id="A0A9J6D4T5"/>
<dbReference type="PROSITE" id="PS51885">
    <property type="entry name" value="NEPRILYSIN"/>
    <property type="match status" value="1"/>
</dbReference>
<dbReference type="EMBL" id="JABSTU010000011">
    <property type="protein sequence ID" value="KAH8009073.1"/>
    <property type="molecule type" value="Genomic_DNA"/>
</dbReference>
<organism evidence="2 3">
    <name type="scientific">Rhipicephalus microplus</name>
    <name type="common">Cattle tick</name>
    <name type="synonym">Boophilus microplus</name>
    <dbReference type="NCBI Taxonomy" id="6941"/>
    <lineage>
        <taxon>Eukaryota</taxon>
        <taxon>Metazoa</taxon>
        <taxon>Ecdysozoa</taxon>
        <taxon>Arthropoda</taxon>
        <taxon>Chelicerata</taxon>
        <taxon>Arachnida</taxon>
        <taxon>Acari</taxon>
        <taxon>Parasitiformes</taxon>
        <taxon>Ixodida</taxon>
        <taxon>Ixodoidea</taxon>
        <taxon>Ixodidae</taxon>
        <taxon>Rhipicephalinae</taxon>
        <taxon>Rhipicephalus</taxon>
        <taxon>Boophilus</taxon>
    </lineage>
</organism>
<keyword evidence="3" id="KW-1185">Reference proteome</keyword>
<feature type="compositionally biased region" description="Polar residues" evidence="1">
    <location>
        <begin position="248"/>
        <end position="261"/>
    </location>
</feature>
<dbReference type="SUPFAM" id="SSF55486">
    <property type="entry name" value="Metalloproteases ('zincins'), catalytic domain"/>
    <property type="match status" value="1"/>
</dbReference>
<feature type="compositionally biased region" description="Polar residues" evidence="1">
    <location>
        <begin position="401"/>
        <end position="420"/>
    </location>
</feature>
<gene>
    <name evidence="2" type="ORF">HPB51_010263</name>
</gene>
<feature type="region of interest" description="Disordered" evidence="1">
    <location>
        <begin position="1"/>
        <end position="42"/>
    </location>
</feature>
<feature type="region of interest" description="Disordered" evidence="1">
    <location>
        <begin position="400"/>
        <end position="437"/>
    </location>
</feature>
<evidence type="ECO:0000313" key="2">
    <source>
        <dbReference type="EMBL" id="KAH8009073.1"/>
    </source>
</evidence>
<dbReference type="InterPro" id="IPR024079">
    <property type="entry name" value="MetalloPept_cat_dom_sf"/>
</dbReference>
<dbReference type="InterPro" id="IPR000718">
    <property type="entry name" value="Peptidase_M13"/>
</dbReference>
<dbReference type="GO" id="GO:0004222">
    <property type="term" value="F:metalloendopeptidase activity"/>
    <property type="evidence" value="ECO:0007669"/>
    <property type="project" value="InterPro"/>
</dbReference>
<dbReference type="GO" id="GO:0005886">
    <property type="term" value="C:plasma membrane"/>
    <property type="evidence" value="ECO:0007669"/>
    <property type="project" value="TreeGrafter"/>
</dbReference>
<comment type="caution">
    <text evidence="2">The sequence shown here is derived from an EMBL/GenBank/DDBJ whole genome shotgun (WGS) entry which is preliminary data.</text>
</comment>
<evidence type="ECO:0000313" key="3">
    <source>
        <dbReference type="Proteomes" id="UP000821866"/>
    </source>
</evidence>
<sequence>MEKGSADKPESPIPGTYSPTSPPRQQRAGLAAPRCDPVGQTSPIVKEVASRDGVESTNLLTNDAAITGGAVLASTETAKDASSTFYADSSLRGSRHRRHKLKSLSTKASRHRGRSKELVKLAESGEAPNTTTAAPSFESPLIEPKCAFVRVEAMRLEESDNTAKKVATASLQSESSHADAYAHATHPQTPEQSSPLSSRSPNLLKKPTSPTSILKKRIIPVPFPAWNAGVTPQFGQPDEGKPTAVDTHASSECDSLMTASTESKEARTSCTLSPTSPAFDQLSSPSDQASSRPASIAVPSAHSATRSPTQTVVAPRTTPEQYSHVLVPGPTSSPDSRSVTYPPKLRASPAAITEDRAASSTAPFGHGQPADTLVSKVSKVNSATGSPQSLHSEMTPLVIGSNAQSPNLSGAGSKVPSQGDENGHLRRQTHAVTSSSKRKATSVRFGATTFWEITLASAPRLTGSSPACGLCVLIAVFLATLGTLALVFFTSRTRTYIEECNSTACVRATSSFWALVDDTVDPCQDFYGHVCRRWDNMTGGRLKYVYHGVEQIARRVNQSLNDAGEFGSASHDTRAVAQFYKLCLRFMTSPDSMISRTKIMRSFGAEKRDRLLTLTNFTDVVAALTDLSLSRGLNTVFGVKVVRRTGVAVLNVFPGKTLAETVGSHSLAAWRGYLNRLVAEVVAAYPSHKVDVNNIQKVDDIVGHLLEFPDGGDQVREHVAAGNLTFMGDAMSADGWLAAVNFHLTADEQLNSRTKVLVTSYKTVRNVLQFLGGLADYGVSYLYMHVLLEVFRFDYVRSIPNRSAVDLIRECLQASQDAMWHTRDVLTTNIFGGRSEGILESANTLRLVAEATSSEVGRWLRWMGEAMRTRLHKILSKVSLRVHDWCAGNYTSAAIGQHAEALVSEARAVDFASIYVRLKQEQHIAFLNNIHADSEADDAVHVLDTNVWYDATSAQMVVPASLRIEPVLYTEDVPFAFVAGTLGTLVAKELYQTAILSSQSSAWRVQLQAFMNKLDNCTEKLADDELNISLRTLNGRLADGDVLPAHIFWMLAARAAYEALRLATLSFRLAINWPSYWKKSQRIFFGRFCLLTCGTEEEDNGVAGVTPRNLCILSVTSMPEFLKVFGCKDHSAALKYATCVFN</sequence>
<feature type="compositionally biased region" description="Low complexity" evidence="1">
    <location>
        <begin position="193"/>
        <end position="207"/>
    </location>
</feature>
<feature type="compositionally biased region" description="Polar residues" evidence="1">
    <location>
        <begin position="302"/>
        <end position="312"/>
    </location>
</feature>
<dbReference type="VEuPathDB" id="VectorBase:LOC119168493"/>
<feature type="region of interest" description="Disordered" evidence="1">
    <location>
        <begin position="89"/>
        <end position="138"/>
    </location>
</feature>
<reference evidence="2" key="2">
    <citation type="submission" date="2021-09" db="EMBL/GenBank/DDBJ databases">
        <authorList>
            <person name="Jia N."/>
            <person name="Wang J."/>
            <person name="Shi W."/>
            <person name="Du L."/>
            <person name="Sun Y."/>
            <person name="Zhan W."/>
            <person name="Jiang J."/>
            <person name="Wang Q."/>
            <person name="Zhang B."/>
            <person name="Ji P."/>
            <person name="Sakyi L.B."/>
            <person name="Cui X."/>
            <person name="Yuan T."/>
            <person name="Jiang B."/>
            <person name="Yang W."/>
            <person name="Lam T.T.-Y."/>
            <person name="Chang Q."/>
            <person name="Ding S."/>
            <person name="Wang X."/>
            <person name="Zhu J."/>
            <person name="Ruan X."/>
            <person name="Zhao L."/>
            <person name="Wei J."/>
            <person name="Que T."/>
            <person name="Du C."/>
            <person name="Cheng J."/>
            <person name="Dai P."/>
            <person name="Han X."/>
            <person name="Huang E."/>
            <person name="Gao Y."/>
            <person name="Liu J."/>
            <person name="Shao H."/>
            <person name="Ye R."/>
            <person name="Li L."/>
            <person name="Wei W."/>
            <person name="Wang X."/>
            <person name="Wang C."/>
            <person name="Huo Q."/>
            <person name="Li W."/>
            <person name="Guo W."/>
            <person name="Chen H."/>
            <person name="Chen S."/>
            <person name="Zhou L."/>
            <person name="Zhou L."/>
            <person name="Ni X."/>
            <person name="Tian J."/>
            <person name="Zhou Y."/>
            <person name="Sheng Y."/>
            <person name="Liu T."/>
            <person name="Pan Y."/>
            <person name="Xia L."/>
            <person name="Li J."/>
            <person name="Zhao F."/>
            <person name="Cao W."/>
        </authorList>
    </citation>
    <scope>NUCLEOTIDE SEQUENCE</scope>
    <source>
        <strain evidence="2">Rmic-2018</strain>
        <tissue evidence="2">Larvae</tissue>
    </source>
</reference>
<reference evidence="2" key="1">
    <citation type="journal article" date="2020" name="Cell">
        <title>Large-Scale Comparative Analyses of Tick Genomes Elucidate Their Genetic Diversity and Vector Capacities.</title>
        <authorList>
            <consortium name="Tick Genome and Microbiome Consortium (TIGMIC)"/>
            <person name="Jia N."/>
            <person name="Wang J."/>
            <person name="Shi W."/>
            <person name="Du L."/>
            <person name="Sun Y."/>
            <person name="Zhan W."/>
            <person name="Jiang J.F."/>
            <person name="Wang Q."/>
            <person name="Zhang B."/>
            <person name="Ji P."/>
            <person name="Bell-Sakyi L."/>
            <person name="Cui X.M."/>
            <person name="Yuan T.T."/>
            <person name="Jiang B.G."/>
            <person name="Yang W.F."/>
            <person name="Lam T.T."/>
            <person name="Chang Q.C."/>
            <person name="Ding S.J."/>
            <person name="Wang X.J."/>
            <person name="Zhu J.G."/>
            <person name="Ruan X.D."/>
            <person name="Zhao L."/>
            <person name="Wei J.T."/>
            <person name="Ye R.Z."/>
            <person name="Que T.C."/>
            <person name="Du C.H."/>
            <person name="Zhou Y.H."/>
            <person name="Cheng J.X."/>
            <person name="Dai P.F."/>
            <person name="Guo W.B."/>
            <person name="Han X.H."/>
            <person name="Huang E.J."/>
            <person name="Li L.F."/>
            <person name="Wei W."/>
            <person name="Gao Y.C."/>
            <person name="Liu J.Z."/>
            <person name="Shao H.Z."/>
            <person name="Wang X."/>
            <person name="Wang C.C."/>
            <person name="Yang T.C."/>
            <person name="Huo Q.B."/>
            <person name="Li W."/>
            <person name="Chen H.Y."/>
            <person name="Chen S.E."/>
            <person name="Zhou L.G."/>
            <person name="Ni X.B."/>
            <person name="Tian J.H."/>
            <person name="Sheng Y."/>
            <person name="Liu T."/>
            <person name="Pan Y.S."/>
            <person name="Xia L.Y."/>
            <person name="Li J."/>
            <person name="Zhao F."/>
            <person name="Cao W.C."/>
        </authorList>
    </citation>
    <scope>NUCLEOTIDE SEQUENCE</scope>
    <source>
        <strain evidence="2">Rmic-2018</strain>
    </source>
</reference>
<evidence type="ECO:0000256" key="1">
    <source>
        <dbReference type="SAM" id="MobiDB-lite"/>
    </source>
</evidence>
<dbReference type="GO" id="GO:0016485">
    <property type="term" value="P:protein processing"/>
    <property type="evidence" value="ECO:0007669"/>
    <property type="project" value="TreeGrafter"/>
</dbReference>
<dbReference type="Gene3D" id="3.40.390.10">
    <property type="entry name" value="Collagenase (Catalytic Domain)"/>
    <property type="match status" value="2"/>
</dbReference>
<feature type="compositionally biased region" description="Basic and acidic residues" evidence="1">
    <location>
        <begin position="1"/>
        <end position="10"/>
    </location>
</feature>
<feature type="compositionally biased region" description="Basic residues" evidence="1">
    <location>
        <begin position="93"/>
        <end position="114"/>
    </location>
</feature>
<name>A0A9J6D4T5_RHIMP</name>